<evidence type="ECO:0008006" key="3">
    <source>
        <dbReference type="Google" id="ProtNLM"/>
    </source>
</evidence>
<dbReference type="RefSeq" id="WP_074060803.1">
    <property type="nucleotide sequence ID" value="NZ_CP017241.1"/>
</dbReference>
<protein>
    <recommendedName>
        <fullName evidence="3">Metal-dependent phosphohydrolase HD domain-containing protein</fullName>
    </recommendedName>
</protein>
<dbReference type="EMBL" id="CP017241">
    <property type="protein sequence ID" value="APO74238.1"/>
    <property type="molecule type" value="Genomic_DNA"/>
</dbReference>
<reference evidence="1 2" key="1">
    <citation type="submission" date="2016-09" db="EMBL/GenBank/DDBJ databases">
        <title>The complete genome sequences of Rhizobium gallicum, symbiovars gallicum and phaseoli, symbionts associated to common bean (Phaseolus vulgaris).</title>
        <authorList>
            <person name="Bustos P."/>
            <person name="Santamaria R.I."/>
            <person name="Perez-Carrascal O.M."/>
            <person name="Juarez S."/>
            <person name="Lozano L."/>
            <person name="Martinez-Flores I."/>
            <person name="Martinez-Romero E."/>
            <person name="Cevallos M."/>
            <person name="Romero D."/>
            <person name="Davila G."/>
            <person name="Gonzalez V."/>
        </authorList>
    </citation>
    <scope>NUCLEOTIDE SEQUENCE [LARGE SCALE GENOMIC DNA]</scope>
    <source>
        <strain evidence="1 2">8C-3</strain>
    </source>
</reference>
<dbReference type="Gene3D" id="1.10.3210.10">
    <property type="entry name" value="Hypothetical protein af1432"/>
    <property type="match status" value="1"/>
</dbReference>
<dbReference type="AlphaFoldDB" id="A0A1L5P276"/>
<sequence length="232" mass="25068">MTARLASSPIPSFRADGSLMDLAAPLACEINFAEIAARLSVIPRFAGSRIGTAYSDAQHCVMGAEALINEGADARTAALFLLHDAHEGLIGDIIEPTMHLIEASIREVDPKAAALYRRIVDMVKSSWDEAIYAAAGLPIPAVWTNSQKSMVKNMDKRMAGAEARALCGPRAIEAYPLDRYPTPKTKGAIKPWGAMKAEEAFVDCFKRLIGEDQFYGAAAANAAHRGTMEYRL</sequence>
<proteinExistence type="predicted"/>
<dbReference type="SUPFAM" id="SSF109604">
    <property type="entry name" value="HD-domain/PDEase-like"/>
    <property type="match status" value="1"/>
</dbReference>
<name>A0A1L5P276_RHIET</name>
<organism evidence="1 2">
    <name type="scientific">Rhizobium etli 8C-3</name>
    <dbReference type="NCBI Taxonomy" id="538025"/>
    <lineage>
        <taxon>Bacteria</taxon>
        <taxon>Pseudomonadati</taxon>
        <taxon>Pseudomonadota</taxon>
        <taxon>Alphaproteobacteria</taxon>
        <taxon>Hyphomicrobiales</taxon>
        <taxon>Rhizobiaceae</taxon>
        <taxon>Rhizobium/Agrobacterium group</taxon>
        <taxon>Rhizobium</taxon>
    </lineage>
</organism>
<evidence type="ECO:0000313" key="1">
    <source>
        <dbReference type="EMBL" id="APO74238.1"/>
    </source>
</evidence>
<dbReference type="Proteomes" id="UP000185109">
    <property type="component" value="Chromosome"/>
</dbReference>
<gene>
    <name evidence="1" type="ORF">AM571_CH01402</name>
</gene>
<evidence type="ECO:0000313" key="2">
    <source>
        <dbReference type="Proteomes" id="UP000185109"/>
    </source>
</evidence>
<accession>A0A1L5P276</accession>